<organism evidence="2 3">
    <name type="scientific">Araneus ventricosus</name>
    <name type="common">Orbweaver spider</name>
    <name type="synonym">Epeira ventricosa</name>
    <dbReference type="NCBI Taxonomy" id="182803"/>
    <lineage>
        <taxon>Eukaryota</taxon>
        <taxon>Metazoa</taxon>
        <taxon>Ecdysozoa</taxon>
        <taxon>Arthropoda</taxon>
        <taxon>Chelicerata</taxon>
        <taxon>Arachnida</taxon>
        <taxon>Araneae</taxon>
        <taxon>Araneomorphae</taxon>
        <taxon>Entelegynae</taxon>
        <taxon>Araneoidea</taxon>
        <taxon>Araneidae</taxon>
        <taxon>Araneus</taxon>
    </lineage>
</organism>
<evidence type="ECO:0000256" key="1">
    <source>
        <dbReference type="SAM" id="SignalP"/>
    </source>
</evidence>
<accession>A0A4Y2H4D3</accession>
<sequence length="130" mass="14926">MFSIVSVLIFFVQLSYSKNKAEGAATSSCKGDLFNRKAGTSSNKMGRTEAVDRWTLFPVEMCNCGEKLFLYLYNPFHSFLPSLGYQKLCIEHILTFCLAFEGLCKKEQHEKRILLQGERCIQEFQGEFED</sequence>
<evidence type="ECO:0000313" key="2">
    <source>
        <dbReference type="EMBL" id="GBM59806.1"/>
    </source>
</evidence>
<proteinExistence type="predicted"/>
<reference evidence="2 3" key="1">
    <citation type="journal article" date="2019" name="Sci. Rep.">
        <title>Orb-weaving spider Araneus ventricosus genome elucidates the spidroin gene catalogue.</title>
        <authorList>
            <person name="Kono N."/>
            <person name="Nakamura H."/>
            <person name="Ohtoshi R."/>
            <person name="Moran D.A.P."/>
            <person name="Shinohara A."/>
            <person name="Yoshida Y."/>
            <person name="Fujiwara M."/>
            <person name="Mori M."/>
            <person name="Tomita M."/>
            <person name="Arakawa K."/>
        </authorList>
    </citation>
    <scope>NUCLEOTIDE SEQUENCE [LARGE SCALE GENOMIC DNA]</scope>
</reference>
<evidence type="ECO:0008006" key="4">
    <source>
        <dbReference type="Google" id="ProtNLM"/>
    </source>
</evidence>
<dbReference type="AlphaFoldDB" id="A0A4Y2H4D3"/>
<comment type="caution">
    <text evidence="2">The sequence shown here is derived from an EMBL/GenBank/DDBJ whole genome shotgun (WGS) entry which is preliminary data.</text>
</comment>
<keyword evidence="1" id="KW-0732">Signal</keyword>
<name>A0A4Y2H4D3_ARAVE</name>
<keyword evidence="3" id="KW-1185">Reference proteome</keyword>
<feature type="signal peptide" evidence="1">
    <location>
        <begin position="1"/>
        <end position="17"/>
    </location>
</feature>
<dbReference type="EMBL" id="BGPR01001700">
    <property type="protein sequence ID" value="GBM59806.1"/>
    <property type="molecule type" value="Genomic_DNA"/>
</dbReference>
<protein>
    <recommendedName>
        <fullName evidence="4">Secreted protein</fullName>
    </recommendedName>
</protein>
<evidence type="ECO:0000313" key="3">
    <source>
        <dbReference type="Proteomes" id="UP000499080"/>
    </source>
</evidence>
<dbReference type="Proteomes" id="UP000499080">
    <property type="component" value="Unassembled WGS sequence"/>
</dbReference>
<feature type="chain" id="PRO_5021299399" description="Secreted protein" evidence="1">
    <location>
        <begin position="18"/>
        <end position="130"/>
    </location>
</feature>
<gene>
    <name evidence="2" type="ORF">AVEN_10015_1</name>
</gene>